<keyword evidence="8 19" id="KW-0132">Cell division</keyword>
<dbReference type="GO" id="GO:0009252">
    <property type="term" value="P:peptidoglycan biosynthetic process"/>
    <property type="evidence" value="ECO:0007669"/>
    <property type="project" value="UniProtKB-UniRule"/>
</dbReference>
<keyword evidence="7 19" id="KW-0963">Cytoplasm</keyword>
<dbReference type="AlphaFoldDB" id="A0A4R3JAV0"/>
<evidence type="ECO:0000256" key="8">
    <source>
        <dbReference type="ARBA" id="ARBA00022618"/>
    </source>
</evidence>
<feature type="active site" description="Proton donor" evidence="19">
    <location>
        <position position="227"/>
    </location>
</feature>
<dbReference type="InterPro" id="IPR016166">
    <property type="entry name" value="FAD-bd_PCMH"/>
</dbReference>
<keyword evidence="10 19" id="KW-0274">FAD</keyword>
<dbReference type="Pfam" id="PF02873">
    <property type="entry name" value="MurB_C"/>
    <property type="match status" value="1"/>
</dbReference>
<dbReference type="EC" id="1.3.1.98" evidence="5 19"/>
<dbReference type="GO" id="GO:0071949">
    <property type="term" value="F:FAD binding"/>
    <property type="evidence" value="ECO:0007669"/>
    <property type="project" value="InterPro"/>
</dbReference>
<dbReference type="InterPro" id="IPR036635">
    <property type="entry name" value="MurB_C_sf"/>
</dbReference>
<dbReference type="Gene3D" id="3.30.43.10">
    <property type="entry name" value="Uridine Diphospho-n-acetylenolpyruvylglucosamine Reductase, domain 2"/>
    <property type="match status" value="1"/>
</dbReference>
<name>A0A4R3JAV0_9PROT</name>
<evidence type="ECO:0000256" key="11">
    <source>
        <dbReference type="ARBA" id="ARBA00022857"/>
    </source>
</evidence>
<dbReference type="Gene3D" id="3.90.78.10">
    <property type="entry name" value="UDP-N-acetylenolpyruvoylglucosamine reductase, C-terminal domain"/>
    <property type="match status" value="1"/>
</dbReference>
<comment type="pathway">
    <text evidence="4 19">Cell wall biogenesis; peptidoglycan biosynthesis.</text>
</comment>
<dbReference type="Gene3D" id="3.30.465.10">
    <property type="match status" value="1"/>
</dbReference>
<comment type="subcellular location">
    <subcellularLocation>
        <location evidence="3 19">Cytoplasm</location>
    </subcellularLocation>
</comment>
<evidence type="ECO:0000256" key="2">
    <source>
        <dbReference type="ARBA" id="ARBA00003921"/>
    </source>
</evidence>
<evidence type="ECO:0000256" key="19">
    <source>
        <dbReference type="HAMAP-Rule" id="MF_00037"/>
    </source>
</evidence>
<dbReference type="RefSeq" id="WP_132939272.1">
    <property type="nucleotide sequence ID" value="NZ_CP119676.1"/>
</dbReference>
<reference evidence="21 22" key="1">
    <citation type="submission" date="2019-03" db="EMBL/GenBank/DDBJ databases">
        <title>Genomic Encyclopedia of Type Strains, Phase IV (KMG-IV): sequencing the most valuable type-strain genomes for metagenomic binning, comparative biology and taxonomic classification.</title>
        <authorList>
            <person name="Goeker M."/>
        </authorList>
    </citation>
    <scope>NUCLEOTIDE SEQUENCE [LARGE SCALE GENOMIC DNA]</scope>
    <source>
        <strain evidence="21 22">DSM 101688</strain>
    </source>
</reference>
<evidence type="ECO:0000256" key="17">
    <source>
        <dbReference type="ARBA" id="ARBA00031026"/>
    </source>
</evidence>
<dbReference type="GO" id="GO:0005829">
    <property type="term" value="C:cytosol"/>
    <property type="evidence" value="ECO:0007669"/>
    <property type="project" value="TreeGrafter"/>
</dbReference>
<dbReference type="OrthoDB" id="9804753at2"/>
<accession>A0A4R3JAV0</accession>
<comment type="function">
    <text evidence="2 19">Cell wall formation.</text>
</comment>
<evidence type="ECO:0000256" key="4">
    <source>
        <dbReference type="ARBA" id="ARBA00004752"/>
    </source>
</evidence>
<dbReference type="InterPro" id="IPR006094">
    <property type="entry name" value="Oxid_FAD_bind_N"/>
</dbReference>
<evidence type="ECO:0000256" key="1">
    <source>
        <dbReference type="ARBA" id="ARBA00001974"/>
    </source>
</evidence>
<evidence type="ECO:0000256" key="13">
    <source>
        <dbReference type="ARBA" id="ARBA00022984"/>
    </source>
</evidence>
<dbReference type="InterPro" id="IPR016169">
    <property type="entry name" value="FAD-bd_PCMH_sub2"/>
</dbReference>
<evidence type="ECO:0000256" key="16">
    <source>
        <dbReference type="ARBA" id="ARBA00023316"/>
    </source>
</evidence>
<keyword evidence="9 19" id="KW-0285">Flavoprotein</keyword>
<dbReference type="PANTHER" id="PTHR21071">
    <property type="entry name" value="UDP-N-ACETYLENOLPYRUVOYLGLUCOSAMINE REDUCTASE"/>
    <property type="match status" value="1"/>
</dbReference>
<evidence type="ECO:0000256" key="9">
    <source>
        <dbReference type="ARBA" id="ARBA00022630"/>
    </source>
</evidence>
<keyword evidence="11 19" id="KW-0521">NADP</keyword>
<evidence type="ECO:0000256" key="7">
    <source>
        <dbReference type="ARBA" id="ARBA00022490"/>
    </source>
</evidence>
<dbReference type="InterPro" id="IPR016167">
    <property type="entry name" value="FAD-bd_PCMH_sub1"/>
</dbReference>
<dbReference type="InterPro" id="IPR011601">
    <property type="entry name" value="MurB_C"/>
</dbReference>
<evidence type="ECO:0000259" key="20">
    <source>
        <dbReference type="PROSITE" id="PS51387"/>
    </source>
</evidence>
<dbReference type="Proteomes" id="UP000295304">
    <property type="component" value="Unassembled WGS sequence"/>
</dbReference>
<feature type="active site" evidence="19">
    <location>
        <position position="297"/>
    </location>
</feature>
<comment type="catalytic activity">
    <reaction evidence="18 19">
        <text>UDP-N-acetyl-alpha-D-muramate + NADP(+) = UDP-N-acetyl-3-O-(1-carboxyvinyl)-alpha-D-glucosamine + NADPH + H(+)</text>
        <dbReference type="Rhea" id="RHEA:12248"/>
        <dbReference type="ChEBI" id="CHEBI:15378"/>
        <dbReference type="ChEBI" id="CHEBI:57783"/>
        <dbReference type="ChEBI" id="CHEBI:58349"/>
        <dbReference type="ChEBI" id="CHEBI:68483"/>
        <dbReference type="ChEBI" id="CHEBI:70757"/>
        <dbReference type="EC" id="1.3.1.98"/>
    </reaction>
</comment>
<evidence type="ECO:0000256" key="18">
    <source>
        <dbReference type="ARBA" id="ARBA00048914"/>
    </source>
</evidence>
<comment type="cofactor">
    <cofactor evidence="1 19">
        <name>FAD</name>
        <dbReference type="ChEBI" id="CHEBI:57692"/>
    </cofactor>
</comment>
<comment type="caution">
    <text evidence="21">The sequence shown here is derived from an EMBL/GenBank/DDBJ whole genome shotgun (WGS) entry which is preliminary data.</text>
</comment>
<organism evidence="21 22">
    <name type="scientific">Varunaivibrio sulfuroxidans</name>
    <dbReference type="NCBI Taxonomy" id="1773489"/>
    <lineage>
        <taxon>Bacteria</taxon>
        <taxon>Pseudomonadati</taxon>
        <taxon>Pseudomonadota</taxon>
        <taxon>Alphaproteobacteria</taxon>
        <taxon>Rhodospirillales</taxon>
        <taxon>Magnetovibrionaceae</taxon>
        <taxon>Varunaivibrio</taxon>
    </lineage>
</organism>
<dbReference type="PROSITE" id="PS51387">
    <property type="entry name" value="FAD_PCMH"/>
    <property type="match status" value="1"/>
</dbReference>
<evidence type="ECO:0000313" key="21">
    <source>
        <dbReference type="EMBL" id="TCS62196.1"/>
    </source>
</evidence>
<keyword evidence="16 19" id="KW-0961">Cell wall biogenesis/degradation</keyword>
<keyword evidence="22" id="KW-1185">Reference proteome</keyword>
<dbReference type="PANTHER" id="PTHR21071:SF4">
    <property type="entry name" value="UDP-N-ACETYLENOLPYRUVOYLGLUCOSAMINE REDUCTASE"/>
    <property type="match status" value="1"/>
</dbReference>
<dbReference type="GO" id="GO:0008360">
    <property type="term" value="P:regulation of cell shape"/>
    <property type="evidence" value="ECO:0007669"/>
    <property type="project" value="UniProtKB-KW"/>
</dbReference>
<dbReference type="HAMAP" id="MF_00037">
    <property type="entry name" value="MurB"/>
    <property type="match status" value="1"/>
</dbReference>
<evidence type="ECO:0000256" key="5">
    <source>
        <dbReference type="ARBA" id="ARBA00012518"/>
    </source>
</evidence>
<dbReference type="NCBIfam" id="TIGR00179">
    <property type="entry name" value="murB"/>
    <property type="match status" value="1"/>
</dbReference>
<dbReference type="GO" id="GO:0008762">
    <property type="term" value="F:UDP-N-acetylmuramate dehydrogenase activity"/>
    <property type="evidence" value="ECO:0007669"/>
    <property type="project" value="UniProtKB-UniRule"/>
</dbReference>
<comment type="similarity">
    <text evidence="19">Belongs to the MurB family.</text>
</comment>
<keyword evidence="12 19" id="KW-0133">Cell shape</keyword>
<keyword evidence="14 19" id="KW-0560">Oxidoreductase</keyword>
<dbReference type="EMBL" id="SLZW01000006">
    <property type="protein sequence ID" value="TCS62196.1"/>
    <property type="molecule type" value="Genomic_DNA"/>
</dbReference>
<dbReference type="Pfam" id="PF01565">
    <property type="entry name" value="FAD_binding_4"/>
    <property type="match status" value="1"/>
</dbReference>
<gene>
    <name evidence="19" type="primary">murB</name>
    <name evidence="21" type="ORF">EDD55_106154</name>
</gene>
<dbReference type="InterPro" id="IPR036318">
    <property type="entry name" value="FAD-bd_PCMH-like_sf"/>
</dbReference>
<feature type="domain" description="FAD-binding PCMH-type" evidence="20">
    <location>
        <begin position="34"/>
        <end position="220"/>
    </location>
</feature>
<protein>
    <recommendedName>
        <fullName evidence="6 19">UDP-N-acetylenolpyruvoylglucosamine reductase</fullName>
        <ecNumber evidence="5 19">1.3.1.98</ecNumber>
    </recommendedName>
    <alternativeName>
        <fullName evidence="17 19">UDP-N-acetylmuramate dehydrogenase</fullName>
    </alternativeName>
</protein>
<evidence type="ECO:0000256" key="14">
    <source>
        <dbReference type="ARBA" id="ARBA00023002"/>
    </source>
</evidence>
<dbReference type="NCBIfam" id="NF010480">
    <property type="entry name" value="PRK13905.1"/>
    <property type="match status" value="1"/>
</dbReference>
<proteinExistence type="inferred from homology"/>
<evidence type="ECO:0000256" key="15">
    <source>
        <dbReference type="ARBA" id="ARBA00023306"/>
    </source>
</evidence>
<evidence type="ECO:0000256" key="10">
    <source>
        <dbReference type="ARBA" id="ARBA00022827"/>
    </source>
</evidence>
<evidence type="ECO:0000256" key="12">
    <source>
        <dbReference type="ARBA" id="ARBA00022960"/>
    </source>
</evidence>
<evidence type="ECO:0000256" key="6">
    <source>
        <dbReference type="ARBA" id="ARBA00015188"/>
    </source>
</evidence>
<evidence type="ECO:0000256" key="3">
    <source>
        <dbReference type="ARBA" id="ARBA00004496"/>
    </source>
</evidence>
<dbReference type="GO" id="GO:0051301">
    <property type="term" value="P:cell division"/>
    <property type="evidence" value="ECO:0007669"/>
    <property type="project" value="UniProtKB-KW"/>
</dbReference>
<dbReference type="InterPro" id="IPR003170">
    <property type="entry name" value="MurB"/>
</dbReference>
<keyword evidence="13 19" id="KW-0573">Peptidoglycan synthesis</keyword>
<sequence length="319" mass="33894">MMAAMQSLSLIARLPAVRGRLSENADLSKNTWFRVGGPAEVLFKPADAEDLAAFLRGCPGDVAVTVIGVGSNILVRDGGVPGVVVRLGRGFVDIDVHGEEITVGAGALDASVALTALKEGLGGFEFLSGIPGAVGGALRMNAGAYGADMKAVVIAADAVDRTGTVHRLSGDDLGFGYRHCAVPEDWIFTRAHMRGRRTARRDIQAAMDAIRSAREDAQPLRTPTGGSTFRNPEGYKAWELIDRAGCRGLKRGGAMVSEKHCNFLINMGDATARDLEMLGEEVRARVLKICGVRLQWEIRRIGVDPHGAGDAPQPREATP</sequence>
<keyword evidence="15 19" id="KW-0131">Cell cycle</keyword>
<dbReference type="SUPFAM" id="SSF56194">
    <property type="entry name" value="Uridine diphospho-N-Acetylenolpyruvylglucosamine reductase, MurB, C-terminal domain"/>
    <property type="match status" value="1"/>
</dbReference>
<dbReference type="GO" id="GO:0071555">
    <property type="term" value="P:cell wall organization"/>
    <property type="evidence" value="ECO:0007669"/>
    <property type="project" value="UniProtKB-KW"/>
</dbReference>
<evidence type="ECO:0000313" key="22">
    <source>
        <dbReference type="Proteomes" id="UP000295304"/>
    </source>
</evidence>
<dbReference type="UniPathway" id="UPA00219"/>
<feature type="active site" evidence="19">
    <location>
        <position position="178"/>
    </location>
</feature>
<dbReference type="SUPFAM" id="SSF56176">
    <property type="entry name" value="FAD-binding/transporter-associated domain-like"/>
    <property type="match status" value="1"/>
</dbReference>